<dbReference type="AlphaFoldDB" id="A0ABD2Q9E7"/>
<feature type="compositionally biased region" description="Basic residues" evidence="1">
    <location>
        <begin position="146"/>
        <end position="160"/>
    </location>
</feature>
<evidence type="ECO:0000256" key="1">
    <source>
        <dbReference type="SAM" id="MobiDB-lite"/>
    </source>
</evidence>
<name>A0ABD2Q9E7_9PLAT</name>
<protein>
    <submittedName>
        <fullName evidence="2">Ankyrin-2</fullName>
    </submittedName>
</protein>
<keyword evidence="3" id="KW-1185">Reference proteome</keyword>
<evidence type="ECO:0000313" key="2">
    <source>
        <dbReference type="EMBL" id="KAL3316160.1"/>
    </source>
</evidence>
<organism evidence="2 3">
    <name type="scientific">Cichlidogyrus casuarinus</name>
    <dbReference type="NCBI Taxonomy" id="1844966"/>
    <lineage>
        <taxon>Eukaryota</taxon>
        <taxon>Metazoa</taxon>
        <taxon>Spiralia</taxon>
        <taxon>Lophotrochozoa</taxon>
        <taxon>Platyhelminthes</taxon>
        <taxon>Monogenea</taxon>
        <taxon>Monopisthocotylea</taxon>
        <taxon>Dactylogyridea</taxon>
        <taxon>Ancyrocephalidae</taxon>
        <taxon>Cichlidogyrus</taxon>
    </lineage>
</organism>
<gene>
    <name evidence="2" type="primary">ANK2_6</name>
    <name evidence="2" type="ORF">Ciccas_005199</name>
</gene>
<feature type="region of interest" description="Disordered" evidence="1">
    <location>
        <begin position="110"/>
        <end position="169"/>
    </location>
</feature>
<reference evidence="2 3" key="1">
    <citation type="submission" date="2024-11" db="EMBL/GenBank/DDBJ databases">
        <title>Adaptive evolution of stress response genes in parasites aligns with host niche diversity.</title>
        <authorList>
            <person name="Hahn C."/>
            <person name="Resl P."/>
        </authorList>
    </citation>
    <scope>NUCLEOTIDE SEQUENCE [LARGE SCALE GENOMIC DNA]</scope>
    <source>
        <strain evidence="2">EGGRZ-B1_66</strain>
        <tissue evidence="2">Body</tissue>
    </source>
</reference>
<feature type="region of interest" description="Disordered" evidence="1">
    <location>
        <begin position="33"/>
        <end position="57"/>
    </location>
</feature>
<comment type="caution">
    <text evidence="2">The sequence shown here is derived from an EMBL/GenBank/DDBJ whole genome shotgun (WGS) entry which is preliminary data.</text>
</comment>
<dbReference type="Proteomes" id="UP001626550">
    <property type="component" value="Unassembled WGS sequence"/>
</dbReference>
<dbReference type="EMBL" id="JBJKFK010000589">
    <property type="protein sequence ID" value="KAL3316160.1"/>
    <property type="molecule type" value="Genomic_DNA"/>
</dbReference>
<sequence>MQIRCKARGGVPRMNSAIITLPREEPLAKVLEERKSRSSIKKKYRSPGEVDGSSLGLEGSLTKEASEAITNWANAAAAPKKEEPKMGLGELVKQEELIADLGQYIKESRRMGDQLQVQDDQDKPIERTASLSRGVVPPEPVPTPTHSKKKGFSFKLRKKAPSRDSSASSSIAEELAKSLSLSASPAIMVKSQTEQVAEEEVRPLSIDRKSGIDRALGMRESVSADDVNIKRDVEQQEDKDEDKSFARVYEEAAAFQHSSSSISGHDVVSGGDECRRSVHEEEFVTEDGQLVKRLVQTEESQRAISIRDYQEGLDAAIDSGNMDVLEPEETTEVHEIKEVLEDGTEVIRVISTKRVIERVVEHISTEDREDERTDSSISGDESPFQHPGMIAIFIFSPPFPFIKLQLCSKDT</sequence>
<evidence type="ECO:0000313" key="3">
    <source>
        <dbReference type="Proteomes" id="UP001626550"/>
    </source>
</evidence>
<proteinExistence type="predicted"/>
<accession>A0ABD2Q9E7</accession>